<name>A0A345CQX4_9GAMM</name>
<dbReference type="EMBL" id="CP013970">
    <property type="protein sequence ID" value="AXF75841.1"/>
    <property type="molecule type" value="Genomic_DNA"/>
</dbReference>
<gene>
    <name evidence="1" type="ORF">AV903_06775</name>
</gene>
<dbReference type="Proteomes" id="UP000264980">
    <property type="component" value="Chromosome"/>
</dbReference>
<protein>
    <submittedName>
        <fullName evidence="1">DUF4158 domain-containing protein</fullName>
    </submittedName>
</protein>
<evidence type="ECO:0000313" key="2">
    <source>
        <dbReference type="Proteomes" id="UP000264980"/>
    </source>
</evidence>
<proteinExistence type="predicted"/>
<sequence length="100" mass="11470">MDARAAQIVRRDITPGFVATELICWLNKKKIVRPVYSTLQKIISKALSTERQRLAYMLLSFLDTETQSALDSLLKKDDALSGLAVLKQEAKDFRRRQMSR</sequence>
<reference evidence="1 2" key="1">
    <citation type="submission" date="2016-01" db="EMBL/GenBank/DDBJ databases">
        <authorList>
            <person name="Oliw E.H."/>
        </authorList>
    </citation>
    <scope>NUCLEOTIDE SEQUENCE [LARGE SCALE GENOMIC DNA]</scope>
    <source>
        <strain evidence="1 2">MDcuke</strain>
    </source>
</reference>
<dbReference type="AlphaFoldDB" id="A0A345CQX4"/>
<evidence type="ECO:0000313" key="1">
    <source>
        <dbReference type="EMBL" id="AXF75841.1"/>
    </source>
</evidence>
<organism evidence="1 2">
    <name type="scientific">Erwinia tracheiphila</name>
    <dbReference type="NCBI Taxonomy" id="65700"/>
    <lineage>
        <taxon>Bacteria</taxon>
        <taxon>Pseudomonadati</taxon>
        <taxon>Pseudomonadota</taxon>
        <taxon>Gammaproteobacteria</taxon>
        <taxon>Enterobacterales</taxon>
        <taxon>Erwiniaceae</taxon>
        <taxon>Erwinia</taxon>
    </lineage>
</organism>
<accession>A0A345CQX4</accession>